<organism evidence="1 2">
    <name type="scientific">Necator americanus</name>
    <name type="common">Human hookworm</name>
    <dbReference type="NCBI Taxonomy" id="51031"/>
    <lineage>
        <taxon>Eukaryota</taxon>
        <taxon>Metazoa</taxon>
        <taxon>Ecdysozoa</taxon>
        <taxon>Nematoda</taxon>
        <taxon>Chromadorea</taxon>
        <taxon>Rhabditida</taxon>
        <taxon>Rhabditina</taxon>
        <taxon>Rhabditomorpha</taxon>
        <taxon>Strongyloidea</taxon>
        <taxon>Ancylostomatidae</taxon>
        <taxon>Bunostominae</taxon>
        <taxon>Necator</taxon>
    </lineage>
</organism>
<gene>
    <name evidence="1" type="primary">Necator_chrX.g21424</name>
    <name evidence="1" type="ORF">RB195_021263</name>
</gene>
<sequence length="71" mass="8228">MHKIAASIDGKDDILENTSNTTQKWTLGVAFVGWRENRAMLAIERIFRLIDQSTSILSKEKWMRKEEKGPH</sequence>
<dbReference type="EMBL" id="JAVFWL010000006">
    <property type="protein sequence ID" value="KAK6759578.1"/>
    <property type="molecule type" value="Genomic_DNA"/>
</dbReference>
<evidence type="ECO:0000313" key="1">
    <source>
        <dbReference type="EMBL" id="KAK6759578.1"/>
    </source>
</evidence>
<name>A0ABR1EAJ0_NECAM</name>
<proteinExistence type="predicted"/>
<comment type="caution">
    <text evidence="1">The sequence shown here is derived from an EMBL/GenBank/DDBJ whole genome shotgun (WGS) entry which is preliminary data.</text>
</comment>
<evidence type="ECO:0000313" key="2">
    <source>
        <dbReference type="Proteomes" id="UP001303046"/>
    </source>
</evidence>
<keyword evidence="2" id="KW-1185">Reference proteome</keyword>
<reference evidence="1 2" key="1">
    <citation type="submission" date="2023-08" db="EMBL/GenBank/DDBJ databases">
        <title>A Necator americanus chromosomal reference genome.</title>
        <authorList>
            <person name="Ilik V."/>
            <person name="Petrzelkova K.J."/>
            <person name="Pardy F."/>
            <person name="Fuh T."/>
            <person name="Niatou-Singa F.S."/>
            <person name="Gouil Q."/>
            <person name="Baker L."/>
            <person name="Ritchie M.E."/>
            <person name="Jex A.R."/>
            <person name="Gazzola D."/>
            <person name="Li H."/>
            <person name="Toshio Fujiwara R."/>
            <person name="Zhan B."/>
            <person name="Aroian R.V."/>
            <person name="Pafco B."/>
            <person name="Schwarz E.M."/>
        </authorList>
    </citation>
    <scope>NUCLEOTIDE SEQUENCE [LARGE SCALE GENOMIC DNA]</scope>
    <source>
        <strain evidence="1 2">Aroian</strain>
        <tissue evidence="1">Whole animal</tissue>
    </source>
</reference>
<accession>A0ABR1EAJ0</accession>
<dbReference type="Proteomes" id="UP001303046">
    <property type="component" value="Unassembled WGS sequence"/>
</dbReference>
<protein>
    <submittedName>
        <fullName evidence="1">Uncharacterized protein</fullName>
    </submittedName>
</protein>